<dbReference type="WBParaSite" id="MBELARI_LOCUS454">
    <property type="protein sequence ID" value="MBELARI_LOCUS454"/>
    <property type="gene ID" value="MBELARI_LOCUS454"/>
</dbReference>
<proteinExistence type="predicted"/>
<organism evidence="2 3">
    <name type="scientific">Mesorhabditis belari</name>
    <dbReference type="NCBI Taxonomy" id="2138241"/>
    <lineage>
        <taxon>Eukaryota</taxon>
        <taxon>Metazoa</taxon>
        <taxon>Ecdysozoa</taxon>
        <taxon>Nematoda</taxon>
        <taxon>Chromadorea</taxon>
        <taxon>Rhabditida</taxon>
        <taxon>Rhabditina</taxon>
        <taxon>Rhabditomorpha</taxon>
        <taxon>Rhabditoidea</taxon>
        <taxon>Rhabditidae</taxon>
        <taxon>Mesorhabditinae</taxon>
        <taxon>Mesorhabditis</taxon>
    </lineage>
</organism>
<evidence type="ECO:0000256" key="1">
    <source>
        <dbReference type="SAM" id="SignalP"/>
    </source>
</evidence>
<evidence type="ECO:0000313" key="2">
    <source>
        <dbReference type="Proteomes" id="UP000887575"/>
    </source>
</evidence>
<accession>A0AAF3FC85</accession>
<dbReference type="Proteomes" id="UP000887575">
    <property type="component" value="Unassembled WGS sequence"/>
</dbReference>
<feature type="signal peptide" evidence="1">
    <location>
        <begin position="1"/>
        <end position="16"/>
    </location>
</feature>
<name>A0AAF3FC85_9BILA</name>
<evidence type="ECO:0000313" key="3">
    <source>
        <dbReference type="WBParaSite" id="MBELARI_LOCUS454"/>
    </source>
</evidence>
<keyword evidence="2" id="KW-1185">Reference proteome</keyword>
<protein>
    <submittedName>
        <fullName evidence="3">Uncharacterized protein</fullName>
    </submittedName>
</protein>
<reference evidence="3" key="1">
    <citation type="submission" date="2024-02" db="UniProtKB">
        <authorList>
            <consortium name="WormBaseParasite"/>
        </authorList>
    </citation>
    <scope>IDENTIFICATION</scope>
</reference>
<sequence length="86" mass="9421">MKVLLVLVVTFVATAAIRCQFNGGQAVTCTCGEFCLHSVHQGKRVAGCGCDLQNGILCKTEGWHIFKGNYYKCCRGDLCNWLPSHP</sequence>
<keyword evidence="1" id="KW-0732">Signal</keyword>
<dbReference type="AlphaFoldDB" id="A0AAF3FC85"/>
<feature type="chain" id="PRO_5041983810" evidence="1">
    <location>
        <begin position="17"/>
        <end position="86"/>
    </location>
</feature>